<dbReference type="GO" id="GO:0008270">
    <property type="term" value="F:zinc ion binding"/>
    <property type="evidence" value="ECO:0007669"/>
    <property type="project" value="UniProtKB-UniRule"/>
</dbReference>
<name>A0A9D1SBU0_9PROT</name>
<evidence type="ECO:0000313" key="6">
    <source>
        <dbReference type="EMBL" id="HIU53842.1"/>
    </source>
</evidence>
<feature type="binding site" evidence="3 4">
    <location>
        <position position="140"/>
    </location>
    <ligand>
        <name>Zn(2+)</name>
        <dbReference type="ChEBI" id="CHEBI:29105"/>
    </ligand>
</feature>
<reference evidence="6" key="2">
    <citation type="journal article" date="2021" name="PeerJ">
        <title>Extensive microbial diversity within the chicken gut microbiome revealed by metagenomics and culture.</title>
        <authorList>
            <person name="Gilroy R."/>
            <person name="Ravi A."/>
            <person name="Getino M."/>
            <person name="Pursley I."/>
            <person name="Horton D.L."/>
            <person name="Alikhan N.F."/>
            <person name="Baker D."/>
            <person name="Gharbi K."/>
            <person name="Hall N."/>
            <person name="Watson M."/>
            <person name="Adriaenssens E.M."/>
            <person name="Foster-Nyarko E."/>
            <person name="Jarju S."/>
            <person name="Secka A."/>
            <person name="Antonio M."/>
            <person name="Oren A."/>
            <person name="Chaudhuri R.R."/>
            <person name="La Ragione R."/>
            <person name="Hildebrand F."/>
            <person name="Pallen M.J."/>
        </authorList>
    </citation>
    <scope>NUCLEOTIDE SEQUENCE</scope>
    <source>
        <strain evidence="6">ChiW3-316</strain>
    </source>
</reference>
<feature type="binding site" evidence="3">
    <location>
        <position position="221"/>
    </location>
    <ligand>
        <name>NAD(+)</name>
        <dbReference type="ChEBI" id="CHEBI:57540"/>
    </ligand>
</feature>
<dbReference type="SUPFAM" id="SSF52467">
    <property type="entry name" value="DHS-like NAD/FAD-binding domain"/>
    <property type="match status" value="1"/>
</dbReference>
<dbReference type="CDD" id="cd01412">
    <property type="entry name" value="SIRT5_Af1_CobB"/>
    <property type="match status" value="1"/>
</dbReference>
<dbReference type="AlphaFoldDB" id="A0A9D1SBU0"/>
<dbReference type="Gene3D" id="3.40.50.1220">
    <property type="entry name" value="TPP-binding domain"/>
    <property type="match status" value="1"/>
</dbReference>
<comment type="function">
    <text evidence="3">NAD-dependent protein deacetylase which modulates the activities of several proteins which are inactive in their acetylated form.</text>
</comment>
<keyword evidence="3" id="KW-0963">Cytoplasm</keyword>
<dbReference type="Proteomes" id="UP000824107">
    <property type="component" value="Unassembled WGS sequence"/>
</dbReference>
<dbReference type="GO" id="GO:0070403">
    <property type="term" value="F:NAD+ binding"/>
    <property type="evidence" value="ECO:0007669"/>
    <property type="project" value="UniProtKB-UniRule"/>
</dbReference>
<evidence type="ECO:0000256" key="2">
    <source>
        <dbReference type="ARBA" id="ARBA00023027"/>
    </source>
</evidence>
<dbReference type="GO" id="GO:0005737">
    <property type="term" value="C:cytoplasm"/>
    <property type="evidence" value="ECO:0007669"/>
    <property type="project" value="UniProtKB-SubCell"/>
</dbReference>
<dbReference type="Gene3D" id="3.30.1600.10">
    <property type="entry name" value="SIR2/SIRT2 'Small Domain"/>
    <property type="match status" value="1"/>
</dbReference>
<proteinExistence type="inferred from homology"/>
<feature type="binding site" evidence="3">
    <location>
        <begin position="13"/>
        <end position="32"/>
    </location>
    <ligand>
        <name>NAD(+)</name>
        <dbReference type="ChEBI" id="CHEBI:57540"/>
    </ligand>
</feature>
<dbReference type="PROSITE" id="PS50305">
    <property type="entry name" value="SIRTUIN"/>
    <property type="match status" value="1"/>
</dbReference>
<dbReference type="Pfam" id="PF02146">
    <property type="entry name" value="SIR2"/>
    <property type="match status" value="1"/>
</dbReference>
<comment type="catalytic activity">
    <reaction evidence="3">
        <text>N(6)-acetyl-L-lysyl-[protein] + NAD(+) + H2O = 2''-O-acetyl-ADP-D-ribose + nicotinamide + L-lysyl-[protein]</text>
        <dbReference type="Rhea" id="RHEA:43636"/>
        <dbReference type="Rhea" id="RHEA-COMP:9752"/>
        <dbReference type="Rhea" id="RHEA-COMP:10731"/>
        <dbReference type="ChEBI" id="CHEBI:15377"/>
        <dbReference type="ChEBI" id="CHEBI:17154"/>
        <dbReference type="ChEBI" id="CHEBI:29969"/>
        <dbReference type="ChEBI" id="CHEBI:57540"/>
        <dbReference type="ChEBI" id="CHEBI:61930"/>
        <dbReference type="ChEBI" id="CHEBI:83767"/>
        <dbReference type="EC" id="2.3.1.286"/>
    </reaction>
</comment>
<comment type="cofactor">
    <cofactor evidence="3">
        <name>Zn(2+)</name>
        <dbReference type="ChEBI" id="CHEBI:29105"/>
    </cofactor>
    <text evidence="3">Binds 1 zinc ion per subunit.</text>
</comment>
<comment type="subcellular location">
    <subcellularLocation>
        <location evidence="3">Cytoplasm</location>
    </subcellularLocation>
</comment>
<comment type="caution">
    <text evidence="3">Lacks conserved residue(s) required for the propagation of feature annotation.</text>
</comment>
<gene>
    <name evidence="3" type="primary">cobB</name>
    <name evidence="6" type="ORF">IAD20_07155</name>
</gene>
<evidence type="ECO:0000256" key="3">
    <source>
        <dbReference type="HAMAP-Rule" id="MF_01121"/>
    </source>
</evidence>
<keyword evidence="2 3" id="KW-0520">NAD</keyword>
<feature type="binding site" evidence="3 4">
    <location>
        <position position="137"/>
    </location>
    <ligand>
        <name>Zn(2+)</name>
        <dbReference type="ChEBI" id="CHEBI:29105"/>
    </ligand>
</feature>
<feature type="binding site" evidence="3 4">
    <location>
        <position position="121"/>
    </location>
    <ligand>
        <name>Zn(2+)</name>
        <dbReference type="ChEBI" id="CHEBI:29105"/>
    </ligand>
</feature>
<dbReference type="GO" id="GO:0036055">
    <property type="term" value="F:protein-succinyllysine desuccinylase activity"/>
    <property type="evidence" value="ECO:0007669"/>
    <property type="project" value="InterPro"/>
</dbReference>
<comment type="caution">
    <text evidence="6">The sequence shown here is derived from an EMBL/GenBank/DDBJ whole genome shotgun (WGS) entry which is preliminary data.</text>
</comment>
<dbReference type="InterPro" id="IPR003000">
    <property type="entry name" value="Sirtuin"/>
</dbReference>
<dbReference type="EMBL" id="DVNC01000050">
    <property type="protein sequence ID" value="HIU53842.1"/>
    <property type="molecule type" value="Genomic_DNA"/>
</dbReference>
<feature type="binding site" evidence="3 4">
    <location>
        <position position="118"/>
    </location>
    <ligand>
        <name>Zn(2+)</name>
        <dbReference type="ChEBI" id="CHEBI:29105"/>
    </ligand>
</feature>
<dbReference type="InterPro" id="IPR029035">
    <property type="entry name" value="DHS-like_NAD/FAD-binding_dom"/>
</dbReference>
<evidence type="ECO:0000313" key="7">
    <source>
        <dbReference type="Proteomes" id="UP000824107"/>
    </source>
</evidence>
<keyword evidence="1" id="KW-0808">Transferase</keyword>
<dbReference type="GO" id="GO:0017136">
    <property type="term" value="F:histone deacetylase activity, NAD-dependent"/>
    <property type="evidence" value="ECO:0007669"/>
    <property type="project" value="TreeGrafter"/>
</dbReference>
<dbReference type="InterPro" id="IPR027546">
    <property type="entry name" value="Sirtuin_class_III"/>
</dbReference>
<reference evidence="6" key="1">
    <citation type="submission" date="2020-10" db="EMBL/GenBank/DDBJ databases">
        <authorList>
            <person name="Gilroy R."/>
        </authorList>
    </citation>
    <scope>NUCLEOTIDE SEQUENCE</scope>
    <source>
        <strain evidence="6">ChiW3-316</strain>
    </source>
</reference>
<dbReference type="GO" id="GO:0036054">
    <property type="term" value="F:protein-malonyllysine demalonylase activity"/>
    <property type="evidence" value="ECO:0007669"/>
    <property type="project" value="InterPro"/>
</dbReference>
<accession>A0A9D1SBU0</accession>
<evidence type="ECO:0000256" key="1">
    <source>
        <dbReference type="ARBA" id="ARBA00022679"/>
    </source>
</evidence>
<dbReference type="InterPro" id="IPR050134">
    <property type="entry name" value="NAD-dep_sirtuin_deacylases"/>
</dbReference>
<feature type="active site" description="Proton acceptor" evidence="3 4">
    <location>
        <position position="110"/>
    </location>
</feature>
<organism evidence="6 7">
    <name type="scientific">Candidatus Scatocola faecipullorum</name>
    <dbReference type="NCBI Taxonomy" id="2840917"/>
    <lineage>
        <taxon>Bacteria</taxon>
        <taxon>Pseudomonadati</taxon>
        <taxon>Pseudomonadota</taxon>
        <taxon>Alphaproteobacteria</taxon>
        <taxon>Rhodospirillales</taxon>
        <taxon>Rhodospirillaceae</taxon>
        <taxon>Rhodospirillaceae incertae sedis</taxon>
        <taxon>Candidatus Scatocola</taxon>
    </lineage>
</organism>
<feature type="domain" description="Deacetylase sirtuin-type" evidence="5">
    <location>
        <begin position="1"/>
        <end position="235"/>
    </location>
</feature>
<dbReference type="EC" id="2.3.1.286" evidence="3"/>
<dbReference type="InterPro" id="IPR026590">
    <property type="entry name" value="Ssirtuin_cat_dom"/>
</dbReference>
<feature type="binding site" evidence="3">
    <location>
        <begin position="92"/>
        <end position="95"/>
    </location>
    <ligand>
        <name>NAD(+)</name>
        <dbReference type="ChEBI" id="CHEBI:57540"/>
    </ligand>
</feature>
<comment type="similarity">
    <text evidence="3">Belongs to the sirtuin family. Class III subfamily.</text>
</comment>
<feature type="binding site" evidence="3">
    <location>
        <begin position="177"/>
        <end position="179"/>
    </location>
    <ligand>
        <name>NAD(+)</name>
        <dbReference type="ChEBI" id="CHEBI:57540"/>
    </ligand>
</feature>
<evidence type="ECO:0000259" key="5">
    <source>
        <dbReference type="PROSITE" id="PS50305"/>
    </source>
</evidence>
<keyword evidence="3 4" id="KW-0862">Zinc</keyword>
<dbReference type="InterPro" id="IPR026591">
    <property type="entry name" value="Sirtuin_cat_small_dom_sf"/>
</dbReference>
<protein>
    <recommendedName>
        <fullName evidence="3">NAD-dependent protein deacylase</fullName>
        <ecNumber evidence="3">2.3.1.286</ecNumber>
    </recommendedName>
    <alternativeName>
        <fullName evidence="3">Regulatory protein SIR2 homolog</fullName>
    </alternativeName>
</protein>
<keyword evidence="3 4" id="KW-0479">Metal-binding</keyword>
<sequence>MSRLYKNIVILTGAGISAESGLATFRSSNGLWNNHRVEDVASVEGFQRNPALVHDFYNELKIEIQKAKPNPAHLAITKLQKEYPGTVSVITQNVDTLHEKAGNTNICHIHGQINQAVCLNCGHILETFGDVDTETTCPQCGISGMMKPNIVFFGENLLCMDKVEQLLQNCDLFISVGTSGVVFPAAAFVQTAKYHGADTWEFTLEPTANNYYFDHHIYGPAGQTLPPFVDNLIRESHPENGLPL</sequence>
<dbReference type="HAMAP" id="MF_01121">
    <property type="entry name" value="Sirtuin_ClassIII"/>
    <property type="match status" value="1"/>
</dbReference>
<dbReference type="PANTHER" id="PTHR11085:SF4">
    <property type="entry name" value="NAD-DEPENDENT PROTEIN DEACYLASE"/>
    <property type="match status" value="1"/>
</dbReference>
<evidence type="ECO:0000256" key="4">
    <source>
        <dbReference type="PROSITE-ProRule" id="PRU00236"/>
    </source>
</evidence>
<dbReference type="PANTHER" id="PTHR11085">
    <property type="entry name" value="NAD-DEPENDENT PROTEIN DEACYLASE SIRTUIN-5, MITOCHONDRIAL-RELATED"/>
    <property type="match status" value="1"/>
</dbReference>